<evidence type="ECO:0000256" key="1">
    <source>
        <dbReference type="SAM" id="MobiDB-lite"/>
    </source>
</evidence>
<evidence type="ECO:0000313" key="2">
    <source>
        <dbReference type="EMBL" id="CAH2073748.1"/>
    </source>
</evidence>
<feature type="region of interest" description="Disordered" evidence="1">
    <location>
        <begin position="72"/>
        <end position="92"/>
    </location>
</feature>
<reference evidence="2" key="1">
    <citation type="submission" date="2022-03" db="EMBL/GenBank/DDBJ databases">
        <authorList>
            <person name="Martin H S."/>
        </authorList>
    </citation>
    <scope>NUCLEOTIDE SEQUENCE</scope>
</reference>
<dbReference type="EMBL" id="OW152819">
    <property type="protein sequence ID" value="CAH2073748.1"/>
    <property type="molecule type" value="Genomic_DNA"/>
</dbReference>
<proteinExistence type="predicted"/>
<feature type="compositionally biased region" description="Basic and acidic residues" evidence="1">
    <location>
        <begin position="119"/>
        <end position="129"/>
    </location>
</feature>
<protein>
    <submittedName>
        <fullName evidence="2">Uncharacterized protein</fullName>
    </submittedName>
</protein>
<feature type="region of interest" description="Disordered" evidence="1">
    <location>
        <begin position="118"/>
        <end position="156"/>
    </location>
</feature>
<name>A0ABN8J0Q4_9NEOP</name>
<sequence>MTGSLDAANADVVTRMAFILVACRSFTEPDSGAVLCHFAPKQSRRFGRSGPRQLYARHIIHSWRSVQKRFGVGRARHSPTSDNRRKGGVRAGGVGRDARLCARALFWSRWHTRRLIGTSRDERRKDAGRGRGPRGAGGAASECSHHRSMHGPPIDRPACPRRRYLAFYYSTAFVFVLAPHARGLQAITHPRAPHPATPLSNAVSKQSGVYPRLARTERVASRLRGALAVPIIFVTGIAPKPIPASSPQRRREVRSRGGGGGGDGRSHIARHSTPEAHCRIGARLMKRPRFRRRPAADV</sequence>
<keyword evidence="3" id="KW-1185">Reference proteome</keyword>
<dbReference type="Proteomes" id="UP000837857">
    <property type="component" value="Chromosome 7"/>
</dbReference>
<gene>
    <name evidence="2" type="ORF">IPOD504_LOCUS15771</name>
</gene>
<evidence type="ECO:0000313" key="3">
    <source>
        <dbReference type="Proteomes" id="UP000837857"/>
    </source>
</evidence>
<feature type="region of interest" description="Disordered" evidence="1">
    <location>
        <begin position="240"/>
        <end position="277"/>
    </location>
</feature>
<feature type="non-terminal residue" evidence="2">
    <location>
        <position position="1"/>
    </location>
</feature>
<accession>A0ABN8J0Q4</accession>
<organism evidence="2 3">
    <name type="scientific">Iphiclides podalirius</name>
    <name type="common">scarce swallowtail</name>
    <dbReference type="NCBI Taxonomy" id="110791"/>
    <lineage>
        <taxon>Eukaryota</taxon>
        <taxon>Metazoa</taxon>
        <taxon>Ecdysozoa</taxon>
        <taxon>Arthropoda</taxon>
        <taxon>Hexapoda</taxon>
        <taxon>Insecta</taxon>
        <taxon>Pterygota</taxon>
        <taxon>Neoptera</taxon>
        <taxon>Endopterygota</taxon>
        <taxon>Lepidoptera</taxon>
        <taxon>Glossata</taxon>
        <taxon>Ditrysia</taxon>
        <taxon>Papilionoidea</taxon>
        <taxon>Papilionidae</taxon>
        <taxon>Papilioninae</taxon>
        <taxon>Iphiclides</taxon>
    </lineage>
</organism>